<sequence>MKKFLFTSILMLILSALAYSFPYKMYTGMTGALRLGGTLYLNNDRIGTSKYTLSSPLMINFGILRNLDIFARVVPITYVPEIGVGVEGQPQFSIMPRFQFFNGFIGAIEVLFPGSSKQKFGLNPQIHYLIGLGDFFTAFFNFELPMYFDDPRGVVESIRLKTAFGVYPGALFGFSLAGIYLEYHFAYDFYNSALLYLNHLGVGLYLVLNSDASLSLNFTPYLEQLSTGFYFGIGASISYTFDFSQFLR</sequence>
<feature type="transmembrane region" description="Helical" evidence="1">
    <location>
        <begin position="164"/>
        <end position="182"/>
    </location>
</feature>
<keyword evidence="1" id="KW-0812">Transmembrane</keyword>
<feature type="transmembrane region" description="Helical" evidence="1">
    <location>
        <begin position="126"/>
        <end position="144"/>
    </location>
</feature>
<organism evidence="2 3">
    <name type="scientific">Brachyspira suanatina</name>
    <dbReference type="NCBI Taxonomy" id="381802"/>
    <lineage>
        <taxon>Bacteria</taxon>
        <taxon>Pseudomonadati</taxon>
        <taxon>Spirochaetota</taxon>
        <taxon>Spirochaetia</taxon>
        <taxon>Brachyspirales</taxon>
        <taxon>Brachyspiraceae</taxon>
        <taxon>Brachyspira</taxon>
    </lineage>
</organism>
<reference evidence="3" key="1">
    <citation type="submission" date="2015-04" db="EMBL/GenBank/DDBJ databases">
        <authorList>
            <person name="Mushtaq Mamoona"/>
        </authorList>
    </citation>
    <scope>NUCLEOTIDE SEQUENCE [LARGE SCALE GENOMIC DNA]</scope>
    <source>
        <strain evidence="3">AN4859/03</strain>
    </source>
</reference>
<proteinExistence type="predicted"/>
<accession>A0A0G4K7R7</accession>
<keyword evidence="1" id="KW-1133">Transmembrane helix</keyword>
<keyword evidence="3" id="KW-1185">Reference proteome</keyword>
<protein>
    <submittedName>
        <fullName evidence="2">Uncharacterized protein</fullName>
    </submittedName>
</protein>
<dbReference type="EMBL" id="CVLB01000001">
    <property type="protein sequence ID" value="CRF33753.1"/>
    <property type="molecule type" value="Genomic_DNA"/>
</dbReference>
<dbReference type="RefSeq" id="WP_048594855.1">
    <property type="nucleotide sequence ID" value="NZ_CVLB01000001.1"/>
</dbReference>
<feature type="transmembrane region" description="Helical" evidence="1">
    <location>
        <begin position="228"/>
        <end position="247"/>
    </location>
</feature>
<evidence type="ECO:0000313" key="3">
    <source>
        <dbReference type="Proteomes" id="UP000043763"/>
    </source>
</evidence>
<gene>
    <name evidence="2" type="ORF">BRSU_1649</name>
</gene>
<dbReference type="Proteomes" id="UP000043763">
    <property type="component" value="Unassembled WGS sequence"/>
</dbReference>
<evidence type="ECO:0000256" key="1">
    <source>
        <dbReference type="SAM" id="Phobius"/>
    </source>
</evidence>
<name>A0A0G4K7R7_9SPIR</name>
<feature type="transmembrane region" description="Helical" evidence="1">
    <location>
        <begin position="189"/>
        <end position="208"/>
    </location>
</feature>
<evidence type="ECO:0000313" key="2">
    <source>
        <dbReference type="EMBL" id="CRF33753.1"/>
    </source>
</evidence>
<dbReference type="AlphaFoldDB" id="A0A0G4K7R7"/>
<dbReference type="OrthoDB" id="306608at2"/>
<keyword evidence="1" id="KW-0472">Membrane</keyword>